<dbReference type="EMBL" id="NFKE01000008">
    <property type="protein sequence ID" value="OUP33325.1"/>
    <property type="molecule type" value="Genomic_DNA"/>
</dbReference>
<gene>
    <name evidence="2" type="ORF">B5F24_11975</name>
</gene>
<comment type="caution">
    <text evidence="2">The sequence shown here is derived from an EMBL/GenBank/DDBJ whole genome shotgun (WGS) entry which is preliminary data.</text>
</comment>
<organism evidence="2 3">
    <name type="scientific">Bacteroides clarus</name>
    <dbReference type="NCBI Taxonomy" id="626929"/>
    <lineage>
        <taxon>Bacteria</taxon>
        <taxon>Pseudomonadati</taxon>
        <taxon>Bacteroidota</taxon>
        <taxon>Bacteroidia</taxon>
        <taxon>Bacteroidales</taxon>
        <taxon>Bacteroidaceae</taxon>
        <taxon>Bacteroides</taxon>
    </lineage>
</organism>
<feature type="transmembrane region" description="Helical" evidence="1">
    <location>
        <begin position="301"/>
        <end position="318"/>
    </location>
</feature>
<feature type="transmembrane region" description="Helical" evidence="1">
    <location>
        <begin position="164"/>
        <end position="184"/>
    </location>
</feature>
<protein>
    <recommendedName>
        <fullName evidence="4">EpsG family protein</fullName>
    </recommendedName>
</protein>
<evidence type="ECO:0000313" key="2">
    <source>
        <dbReference type="EMBL" id="OUP33325.1"/>
    </source>
</evidence>
<feature type="transmembrane region" description="Helical" evidence="1">
    <location>
        <begin position="276"/>
        <end position="295"/>
    </location>
</feature>
<evidence type="ECO:0000313" key="3">
    <source>
        <dbReference type="Proteomes" id="UP000196587"/>
    </source>
</evidence>
<keyword evidence="1" id="KW-1133">Transmembrane helix</keyword>
<dbReference type="RefSeq" id="WP_087413042.1">
    <property type="nucleotide sequence ID" value="NZ_CALIXP010000072.1"/>
</dbReference>
<sequence length="359" mass="41829">MYIYIYLLIEGVLASLLCQDGKFRKLGEYLLFCFLLFLTILVVFRDGIGADYFTYVMHFQNTSDITELTTSDFLLLEPGYVILSAILRYLHAPFEILSFLLLIIIILNFKKVFPYFSSNLSLSFFLYVALFFLSFNFNVIRHGVMAAFVWNACHYWLESKKVSAIFLLVLGALFHVLSLTFLLIIPICCSSKRYPIYIYILVLIFSFFIAKYPDVILQIFDRLLVPLVGTDNRLAFYLSGGHEGELNEVTFSIGLFFNIFICFISLFSFTDRKRFFLSNMLFVGIVSFLVFNSFGALSQRLASVCYIANIFLVPALMSKVRISKWRFCFFLFAVLYGILMFWRELTKETGYYIPYQFIF</sequence>
<dbReference type="Proteomes" id="UP000196587">
    <property type="component" value="Unassembled WGS sequence"/>
</dbReference>
<proteinExistence type="predicted"/>
<accession>A0A1Y4JLC1</accession>
<feature type="transmembrane region" description="Helical" evidence="1">
    <location>
        <begin position="29"/>
        <end position="48"/>
    </location>
</feature>
<name>A0A1Y4JLC1_9BACE</name>
<feature type="transmembrane region" description="Helical" evidence="1">
    <location>
        <begin position="119"/>
        <end position="140"/>
    </location>
</feature>
<feature type="transmembrane region" description="Helical" evidence="1">
    <location>
        <begin position="80"/>
        <end position="107"/>
    </location>
</feature>
<feature type="transmembrane region" description="Helical" evidence="1">
    <location>
        <begin position="325"/>
        <end position="342"/>
    </location>
</feature>
<reference evidence="3" key="1">
    <citation type="submission" date="2017-04" db="EMBL/GenBank/DDBJ databases">
        <title>Function of individual gut microbiota members based on whole genome sequencing of pure cultures obtained from chicken caecum.</title>
        <authorList>
            <person name="Medvecky M."/>
            <person name="Cejkova D."/>
            <person name="Polansky O."/>
            <person name="Karasova D."/>
            <person name="Kubasova T."/>
            <person name="Cizek A."/>
            <person name="Rychlik I."/>
        </authorList>
    </citation>
    <scope>NUCLEOTIDE SEQUENCE [LARGE SCALE GENOMIC DNA]</scope>
    <source>
        <strain evidence="3">An189</strain>
    </source>
</reference>
<keyword evidence="1" id="KW-0812">Transmembrane</keyword>
<feature type="transmembrane region" description="Helical" evidence="1">
    <location>
        <begin position="249"/>
        <end position="269"/>
    </location>
</feature>
<feature type="transmembrane region" description="Helical" evidence="1">
    <location>
        <begin position="196"/>
        <end position="213"/>
    </location>
</feature>
<dbReference type="Pfam" id="PF14897">
    <property type="entry name" value="EpsG"/>
    <property type="match status" value="1"/>
</dbReference>
<keyword evidence="1" id="KW-0472">Membrane</keyword>
<dbReference type="InterPro" id="IPR049458">
    <property type="entry name" value="EpsG-like"/>
</dbReference>
<dbReference type="AlphaFoldDB" id="A0A1Y4JLC1"/>
<evidence type="ECO:0008006" key="4">
    <source>
        <dbReference type="Google" id="ProtNLM"/>
    </source>
</evidence>
<evidence type="ECO:0000256" key="1">
    <source>
        <dbReference type="SAM" id="Phobius"/>
    </source>
</evidence>